<evidence type="ECO:0000256" key="7">
    <source>
        <dbReference type="ARBA" id="ARBA00023014"/>
    </source>
</evidence>
<dbReference type="Pfam" id="PF06969">
    <property type="entry name" value="HemN_C"/>
    <property type="match status" value="1"/>
</dbReference>
<feature type="domain" description="Radical SAM core" evidence="10">
    <location>
        <begin position="1"/>
        <end position="235"/>
    </location>
</feature>
<dbReference type="Gene3D" id="3.20.20.70">
    <property type="entry name" value="Aldolase class I"/>
    <property type="match status" value="1"/>
</dbReference>
<dbReference type="SFLD" id="SFLDF00288">
    <property type="entry name" value="HemN-like__clustered_with_nucl"/>
    <property type="match status" value="1"/>
</dbReference>
<dbReference type="InterPro" id="IPR034505">
    <property type="entry name" value="Coproporphyrinogen-III_oxidase"/>
</dbReference>
<keyword evidence="12" id="KW-1185">Reference proteome</keyword>
<evidence type="ECO:0000256" key="6">
    <source>
        <dbReference type="ARBA" id="ARBA00023004"/>
    </source>
</evidence>
<keyword evidence="9" id="KW-0004">4Fe-4S</keyword>
<accession>A0A2L2XAG1</accession>
<comment type="function">
    <text evidence="9">Probably acts as a heme chaperone, transferring heme to an unknown acceptor. Binds one molecule of heme per monomer, possibly covalently. Binds 1 [4Fe-4S] cluster. The cluster is coordinated with 3 cysteines and an exchangeable S-adenosyl-L-methionine.</text>
</comment>
<dbReference type="SFLD" id="SFLDG01065">
    <property type="entry name" value="anaerobic_coproporphyrinogen-I"/>
    <property type="match status" value="1"/>
</dbReference>
<evidence type="ECO:0000259" key="10">
    <source>
        <dbReference type="PROSITE" id="PS51918"/>
    </source>
</evidence>
<evidence type="ECO:0000313" key="11">
    <source>
        <dbReference type="EMBL" id="GBF33158.1"/>
    </source>
</evidence>
<dbReference type="InterPro" id="IPR010723">
    <property type="entry name" value="HemN_C"/>
</dbReference>
<proteinExistence type="inferred from homology"/>
<dbReference type="SMART" id="SM00729">
    <property type="entry name" value="Elp3"/>
    <property type="match status" value="1"/>
</dbReference>
<sequence length="378" mass="41377">MPVGLYVHVPFCLKKCDYCDFVSFTAHRDGINQYLSSLAGEISLYSDTLSGEEKQVATLYIGGGTPTCLETAGLANIIETIALHFDLSACGEITVEANPGTVGLEKLRTLRRLGVNRISIGVQSCSDKHLRNLGRVHNFREAVEAVTAAGEAGFENIGVDLIYGLPGQTAGEWRECLETVSCLGLRHISAYSLQIEQGTPIAGRIAAGELNPCDEDVEAGMFSDTIKVLKDKGYRHYEISNFALPGRECLHNQIYWRNQPYLGLGPAAHSYFRGARYANPSALEEYNSAIAAGRPAFIDAQTVSPETEMSETVFLGLRLIEGLDLKGFSQRFGKKIEDVYGGRIRGLVRDGLLEYAGGFLRLTERGMELGNRVFSEFV</sequence>
<dbReference type="InterPro" id="IPR006638">
    <property type="entry name" value="Elp3/MiaA/NifB-like_rSAM"/>
</dbReference>
<dbReference type="SFLD" id="SFLDS00029">
    <property type="entry name" value="Radical_SAM"/>
    <property type="match status" value="1"/>
</dbReference>
<keyword evidence="4 9" id="KW-0949">S-adenosyl-L-methionine</keyword>
<evidence type="ECO:0000256" key="8">
    <source>
        <dbReference type="ARBA" id="ARBA00023186"/>
    </source>
</evidence>
<dbReference type="InterPro" id="IPR058240">
    <property type="entry name" value="rSAM_sf"/>
</dbReference>
<dbReference type="NCBIfam" id="TIGR00539">
    <property type="entry name" value="hemN_rel"/>
    <property type="match status" value="1"/>
</dbReference>
<dbReference type="EMBL" id="BFAV01000073">
    <property type="protein sequence ID" value="GBF33158.1"/>
    <property type="molecule type" value="Genomic_DNA"/>
</dbReference>
<protein>
    <recommendedName>
        <fullName evidence="2 9">Heme chaperone HemW</fullName>
    </recommendedName>
</protein>
<evidence type="ECO:0000256" key="1">
    <source>
        <dbReference type="ARBA" id="ARBA00006100"/>
    </source>
</evidence>
<evidence type="ECO:0000256" key="9">
    <source>
        <dbReference type="RuleBase" id="RU364116"/>
    </source>
</evidence>
<organism evidence="11 12">
    <name type="scientific">Desulfocucumis palustris</name>
    <dbReference type="NCBI Taxonomy" id="1898651"/>
    <lineage>
        <taxon>Bacteria</taxon>
        <taxon>Bacillati</taxon>
        <taxon>Bacillota</taxon>
        <taxon>Clostridia</taxon>
        <taxon>Eubacteriales</taxon>
        <taxon>Desulfocucumaceae</taxon>
        <taxon>Desulfocucumis</taxon>
    </lineage>
</organism>
<evidence type="ECO:0000256" key="4">
    <source>
        <dbReference type="ARBA" id="ARBA00022691"/>
    </source>
</evidence>
<evidence type="ECO:0000256" key="3">
    <source>
        <dbReference type="ARBA" id="ARBA00022617"/>
    </source>
</evidence>
<dbReference type="GO" id="GO:0051539">
    <property type="term" value="F:4 iron, 4 sulfur cluster binding"/>
    <property type="evidence" value="ECO:0007669"/>
    <property type="project" value="UniProtKB-UniRule"/>
</dbReference>
<gene>
    <name evidence="11" type="ORF">DCCM_2255</name>
</gene>
<dbReference type="Proteomes" id="UP000239549">
    <property type="component" value="Unassembled WGS sequence"/>
</dbReference>
<dbReference type="PANTHER" id="PTHR13932:SF5">
    <property type="entry name" value="RADICAL S-ADENOSYL METHIONINE DOMAIN-CONTAINING PROTEIN 1, MITOCHONDRIAL"/>
    <property type="match status" value="1"/>
</dbReference>
<dbReference type="SUPFAM" id="SSF102114">
    <property type="entry name" value="Radical SAM enzymes"/>
    <property type="match status" value="1"/>
</dbReference>
<dbReference type="Pfam" id="PF04055">
    <property type="entry name" value="Radical_SAM"/>
    <property type="match status" value="1"/>
</dbReference>
<dbReference type="InterPro" id="IPR004559">
    <property type="entry name" value="HemW-like"/>
</dbReference>
<evidence type="ECO:0000256" key="2">
    <source>
        <dbReference type="ARBA" id="ARBA00017228"/>
    </source>
</evidence>
<dbReference type="GO" id="GO:0006779">
    <property type="term" value="P:porphyrin-containing compound biosynthetic process"/>
    <property type="evidence" value="ECO:0007669"/>
    <property type="project" value="InterPro"/>
</dbReference>
<evidence type="ECO:0000313" key="12">
    <source>
        <dbReference type="Proteomes" id="UP000239549"/>
    </source>
</evidence>
<dbReference type="CDD" id="cd01335">
    <property type="entry name" value="Radical_SAM"/>
    <property type="match status" value="1"/>
</dbReference>
<name>A0A2L2XAG1_9FIRM</name>
<dbReference type="InterPro" id="IPR013785">
    <property type="entry name" value="Aldolase_TIM"/>
</dbReference>
<keyword evidence="7 9" id="KW-0411">Iron-sulfur</keyword>
<dbReference type="GO" id="GO:0046872">
    <property type="term" value="F:metal ion binding"/>
    <property type="evidence" value="ECO:0007669"/>
    <property type="project" value="UniProtKB-UniRule"/>
</dbReference>
<keyword evidence="5 9" id="KW-0479">Metal-binding</keyword>
<dbReference type="SFLD" id="SFLDF00562">
    <property type="entry name" value="HemN-like__clustered_with_heat"/>
    <property type="match status" value="1"/>
</dbReference>
<dbReference type="OrthoDB" id="9808022at2"/>
<keyword evidence="9" id="KW-0963">Cytoplasm</keyword>
<comment type="caution">
    <text evidence="11">The sequence shown here is derived from an EMBL/GenBank/DDBJ whole genome shotgun (WGS) entry which is preliminary data.</text>
</comment>
<keyword evidence="6 9" id="KW-0408">Iron</keyword>
<dbReference type="InterPro" id="IPR007197">
    <property type="entry name" value="rSAM"/>
</dbReference>
<dbReference type="GO" id="GO:0004109">
    <property type="term" value="F:coproporphyrinogen oxidase activity"/>
    <property type="evidence" value="ECO:0007669"/>
    <property type="project" value="InterPro"/>
</dbReference>
<evidence type="ECO:0000256" key="5">
    <source>
        <dbReference type="ARBA" id="ARBA00022723"/>
    </source>
</evidence>
<keyword evidence="8 9" id="KW-0143">Chaperone</keyword>
<dbReference type="PANTHER" id="PTHR13932">
    <property type="entry name" value="COPROPORPHYRINIGEN III OXIDASE"/>
    <property type="match status" value="1"/>
</dbReference>
<dbReference type="PROSITE" id="PS51918">
    <property type="entry name" value="RADICAL_SAM"/>
    <property type="match status" value="1"/>
</dbReference>
<dbReference type="RefSeq" id="WP_104371584.1">
    <property type="nucleotide sequence ID" value="NZ_BFAV01000073.1"/>
</dbReference>
<dbReference type="AlphaFoldDB" id="A0A2L2XAG1"/>
<keyword evidence="3 9" id="KW-0349">Heme</keyword>
<reference evidence="12" key="1">
    <citation type="submission" date="2018-02" db="EMBL/GenBank/DDBJ databases">
        <title>Genome sequence of Desulfocucumis palustris strain NAW-5.</title>
        <authorList>
            <person name="Watanabe M."/>
            <person name="Kojima H."/>
            <person name="Fukui M."/>
        </authorList>
    </citation>
    <scope>NUCLEOTIDE SEQUENCE [LARGE SCALE GENOMIC DNA]</scope>
    <source>
        <strain evidence="12">NAW-5</strain>
    </source>
</reference>
<dbReference type="GO" id="GO:0005737">
    <property type="term" value="C:cytoplasm"/>
    <property type="evidence" value="ECO:0007669"/>
    <property type="project" value="UniProtKB-SubCell"/>
</dbReference>
<comment type="similarity">
    <text evidence="1">Belongs to the anaerobic coproporphyrinogen-III oxidase family. HemW subfamily.</text>
</comment>
<comment type="subcellular location">
    <subcellularLocation>
        <location evidence="9">Cytoplasm</location>
    </subcellularLocation>
</comment>